<organism evidence="1">
    <name type="scientific">marine sediment metagenome</name>
    <dbReference type="NCBI Taxonomy" id="412755"/>
    <lineage>
        <taxon>unclassified sequences</taxon>
        <taxon>metagenomes</taxon>
        <taxon>ecological metagenomes</taxon>
    </lineage>
</organism>
<dbReference type="AlphaFoldDB" id="X1EEJ2"/>
<gene>
    <name evidence="1" type="ORF">S03H2_25228</name>
</gene>
<protein>
    <submittedName>
        <fullName evidence="1">Uncharacterized protein</fullName>
    </submittedName>
</protein>
<dbReference type="EMBL" id="BARU01014221">
    <property type="protein sequence ID" value="GAH31711.1"/>
    <property type="molecule type" value="Genomic_DNA"/>
</dbReference>
<feature type="non-terminal residue" evidence="1">
    <location>
        <position position="1"/>
    </location>
</feature>
<feature type="non-terminal residue" evidence="1">
    <location>
        <position position="166"/>
    </location>
</feature>
<reference evidence="1" key="1">
    <citation type="journal article" date="2014" name="Front. Microbiol.">
        <title>High frequency of phylogenetically diverse reductive dehalogenase-homologous genes in deep subseafloor sedimentary metagenomes.</title>
        <authorList>
            <person name="Kawai M."/>
            <person name="Futagami T."/>
            <person name="Toyoda A."/>
            <person name="Takaki Y."/>
            <person name="Nishi S."/>
            <person name="Hori S."/>
            <person name="Arai W."/>
            <person name="Tsubouchi T."/>
            <person name="Morono Y."/>
            <person name="Uchiyama I."/>
            <person name="Ito T."/>
            <person name="Fujiyama A."/>
            <person name="Inagaki F."/>
            <person name="Takami H."/>
        </authorList>
    </citation>
    <scope>NUCLEOTIDE SEQUENCE</scope>
    <source>
        <strain evidence="1">Expedition CK06-06</strain>
    </source>
</reference>
<proteinExistence type="predicted"/>
<comment type="caution">
    <text evidence="1">The sequence shown here is derived from an EMBL/GenBank/DDBJ whole genome shotgun (WGS) entry which is preliminary data.</text>
</comment>
<sequence>GIEVEIATSNKGDWLISQWKHHYVHHKIRWDFSHNSCDSEGPTPAFLRHVADSNSDLLHLLDKNKSDLIISIPGIVTTQLARHLGIRHFSILHGPYLSPIVYLKNSSETELLVLAFARKIFYGNVVNSIFSHLADTFGFTKLTYKEYLHTEEIFVPQPGLSLPNLP</sequence>
<accession>X1EEJ2</accession>
<evidence type="ECO:0000313" key="1">
    <source>
        <dbReference type="EMBL" id="GAH31711.1"/>
    </source>
</evidence>
<name>X1EEJ2_9ZZZZ</name>